<dbReference type="InterPro" id="IPR050796">
    <property type="entry name" value="SCF_F-box_component"/>
</dbReference>
<dbReference type="PANTHER" id="PTHR31672:SF13">
    <property type="entry name" value="F-BOX PROTEIN CPR30-LIKE"/>
    <property type="match status" value="1"/>
</dbReference>
<dbReference type="InterPro" id="IPR006527">
    <property type="entry name" value="F-box-assoc_dom_typ1"/>
</dbReference>
<evidence type="ECO:0000313" key="2">
    <source>
        <dbReference type="EMBL" id="CAA7043493.1"/>
    </source>
</evidence>
<dbReference type="AlphaFoldDB" id="A0A6D2LMD3"/>
<protein>
    <recommendedName>
        <fullName evidence="1">F-box domain-containing protein</fullName>
    </recommendedName>
</protein>
<dbReference type="InterPro" id="IPR036047">
    <property type="entry name" value="F-box-like_dom_sf"/>
</dbReference>
<dbReference type="Pfam" id="PF00646">
    <property type="entry name" value="F-box"/>
    <property type="match status" value="1"/>
</dbReference>
<organism evidence="3 4">
    <name type="scientific">Microthlaspi erraticum</name>
    <dbReference type="NCBI Taxonomy" id="1685480"/>
    <lineage>
        <taxon>Eukaryota</taxon>
        <taxon>Viridiplantae</taxon>
        <taxon>Streptophyta</taxon>
        <taxon>Embryophyta</taxon>
        <taxon>Tracheophyta</taxon>
        <taxon>Spermatophyta</taxon>
        <taxon>Magnoliopsida</taxon>
        <taxon>eudicotyledons</taxon>
        <taxon>Gunneridae</taxon>
        <taxon>Pentapetalae</taxon>
        <taxon>rosids</taxon>
        <taxon>malvids</taxon>
        <taxon>Brassicales</taxon>
        <taxon>Brassicaceae</taxon>
        <taxon>Coluteocarpeae</taxon>
        <taxon>Microthlaspi</taxon>
    </lineage>
</organism>
<dbReference type="InterPro" id="IPR001810">
    <property type="entry name" value="F-box_dom"/>
</dbReference>
<dbReference type="Proteomes" id="UP000467841">
    <property type="component" value="Unassembled WGS sequence"/>
</dbReference>
<dbReference type="EMBL" id="CACVBM020001281">
    <property type="protein sequence ID" value="CAA7043493.1"/>
    <property type="molecule type" value="Genomic_DNA"/>
</dbReference>
<dbReference type="PROSITE" id="PS50181">
    <property type="entry name" value="FBOX"/>
    <property type="match status" value="1"/>
</dbReference>
<dbReference type="SUPFAM" id="SSF81383">
    <property type="entry name" value="F-box domain"/>
    <property type="match status" value="1"/>
</dbReference>
<dbReference type="InterPro" id="IPR017451">
    <property type="entry name" value="F-box-assoc_interact_dom"/>
</dbReference>
<evidence type="ECO:0000313" key="3">
    <source>
        <dbReference type="EMBL" id="CAA7061205.1"/>
    </source>
</evidence>
<dbReference type="PANTHER" id="PTHR31672">
    <property type="entry name" value="BNACNNG10540D PROTEIN"/>
    <property type="match status" value="1"/>
</dbReference>
<dbReference type="Gene3D" id="1.20.1280.50">
    <property type="match status" value="1"/>
</dbReference>
<dbReference type="OrthoDB" id="1428343at2759"/>
<keyword evidence="4" id="KW-1185">Reference proteome</keyword>
<dbReference type="CDD" id="cd22157">
    <property type="entry name" value="F-box_AtFBW1-like"/>
    <property type="match status" value="1"/>
</dbReference>
<reference evidence="3 4" key="1">
    <citation type="submission" date="2020-01" db="EMBL/GenBank/DDBJ databases">
        <authorList>
            <person name="Mishra B."/>
        </authorList>
    </citation>
    <scope>NUCLEOTIDE SEQUENCE [LARGE SCALE GENOMIC DNA]</scope>
</reference>
<name>A0A6D2LMD3_9BRAS</name>
<sequence length="389" mass="44440">MLSLLPIELEEEVLSRVPVTCLRKLRSTCKKWNTLTKGESFCSLKRKQRKQGTATEVVMVLDCRVSLMSVHVGDLLNPTMERIGNLRAADGLKISNILHCEGFYLLCITTTQEKTELLLWNPPLGQARWIEPSKSHHEYEKYALGYGHDEEDTKVLRFVRVRQTTPRRPIIVTQNLCEFEVYSLKSNSWKVVDDIISPDWEIPHGHGCVSLKGNIYWYAHQEISVHYSGPIPKDNPDFLLSFDFKRERLGPRLPLPFNGCVIDTVTLSSVREEQLAVLFLTYDGAVGSVIKIWITNKIEPDQVSWGNLLLACVIERVTRPPWMMQHPLSFFVDEDNKVAVVLDRIRGRSHFAYVIGDNGYLKTLDLGQAMDITSFQLLCPYLPSSLQIP</sequence>
<dbReference type="Pfam" id="PF07734">
    <property type="entry name" value="FBA_1"/>
    <property type="match status" value="1"/>
</dbReference>
<accession>A0A6D2LMD3</accession>
<proteinExistence type="predicted"/>
<feature type="domain" description="F-box" evidence="1">
    <location>
        <begin position="1"/>
        <end position="44"/>
    </location>
</feature>
<evidence type="ECO:0000313" key="4">
    <source>
        <dbReference type="Proteomes" id="UP000467841"/>
    </source>
</evidence>
<evidence type="ECO:0000259" key="1">
    <source>
        <dbReference type="PROSITE" id="PS50181"/>
    </source>
</evidence>
<dbReference type="SMART" id="SM00256">
    <property type="entry name" value="FBOX"/>
    <property type="match status" value="1"/>
</dbReference>
<dbReference type="NCBIfam" id="TIGR01640">
    <property type="entry name" value="F_box_assoc_1"/>
    <property type="match status" value="1"/>
</dbReference>
<gene>
    <name evidence="2" type="ORF">MERR_LOCUS30728</name>
    <name evidence="3" type="ORF">MERR_LOCUS48441</name>
</gene>
<dbReference type="EMBL" id="CACVBM020001857">
    <property type="protein sequence ID" value="CAA7061205.1"/>
    <property type="molecule type" value="Genomic_DNA"/>
</dbReference>